<dbReference type="Gene3D" id="3.90.640.90">
    <property type="entry name" value="Anti-proliferative protein, N-terminal domain"/>
    <property type="match status" value="1"/>
</dbReference>
<dbReference type="EMBL" id="JAINUG010000189">
    <property type="protein sequence ID" value="KAJ8388913.1"/>
    <property type="molecule type" value="Genomic_DNA"/>
</dbReference>
<dbReference type="Pfam" id="PF07742">
    <property type="entry name" value="BTG"/>
    <property type="match status" value="1"/>
</dbReference>
<evidence type="ECO:0000256" key="2">
    <source>
        <dbReference type="SAM" id="MobiDB-lite"/>
    </source>
</evidence>
<dbReference type="GO" id="GO:0005737">
    <property type="term" value="C:cytoplasm"/>
    <property type="evidence" value="ECO:0007669"/>
    <property type="project" value="TreeGrafter"/>
</dbReference>
<dbReference type="PANTHER" id="PTHR22978">
    <property type="entry name" value="B-CELL TRANSLOCATION GENE"/>
    <property type="match status" value="1"/>
</dbReference>
<dbReference type="PANTHER" id="PTHR22978:SF12">
    <property type="entry name" value="MATERNAL B9.15 PROTEIN-LIKE ISOFORM X1"/>
    <property type="match status" value="1"/>
</dbReference>
<reference evidence="4" key="1">
    <citation type="journal article" date="2023" name="Science">
        <title>Genome structures resolve the early diversification of teleost fishes.</title>
        <authorList>
            <person name="Parey E."/>
            <person name="Louis A."/>
            <person name="Montfort J."/>
            <person name="Bouchez O."/>
            <person name="Roques C."/>
            <person name="Iampietro C."/>
            <person name="Lluch J."/>
            <person name="Castinel A."/>
            <person name="Donnadieu C."/>
            <person name="Desvignes T."/>
            <person name="Floi Bucao C."/>
            <person name="Jouanno E."/>
            <person name="Wen M."/>
            <person name="Mejri S."/>
            <person name="Dirks R."/>
            <person name="Jansen H."/>
            <person name="Henkel C."/>
            <person name="Chen W.J."/>
            <person name="Zahm M."/>
            <person name="Cabau C."/>
            <person name="Klopp C."/>
            <person name="Thompson A.W."/>
            <person name="Robinson-Rechavi M."/>
            <person name="Braasch I."/>
            <person name="Lecointre G."/>
            <person name="Bobe J."/>
            <person name="Postlethwait J.H."/>
            <person name="Berthelot C."/>
            <person name="Roest Crollius H."/>
            <person name="Guiguen Y."/>
        </authorList>
    </citation>
    <scope>NUCLEOTIDE SEQUENCE</scope>
    <source>
        <strain evidence="4">NC1722</strain>
    </source>
</reference>
<feature type="region of interest" description="Disordered" evidence="2">
    <location>
        <begin position="109"/>
        <end position="174"/>
    </location>
</feature>
<dbReference type="InterPro" id="IPR036054">
    <property type="entry name" value="BTG-like_sf"/>
</dbReference>
<dbReference type="PROSITE" id="PS00960">
    <property type="entry name" value="BTG_1"/>
    <property type="match status" value="1"/>
</dbReference>
<proteinExistence type="inferred from homology"/>
<dbReference type="PRINTS" id="PR00310">
    <property type="entry name" value="ANTIPRLFBTG1"/>
</dbReference>
<feature type="compositionally biased region" description="Low complexity" evidence="2">
    <location>
        <begin position="132"/>
        <end position="144"/>
    </location>
</feature>
<dbReference type="InterPro" id="IPR002087">
    <property type="entry name" value="Anti_prolifrtn"/>
</dbReference>
<protein>
    <recommendedName>
        <fullName evidence="3">Anti-proliferative protein domain-containing protein</fullName>
    </recommendedName>
</protein>
<feature type="domain" description="Anti-proliferative protein" evidence="3">
    <location>
        <begin position="57"/>
        <end position="77"/>
    </location>
</feature>
<evidence type="ECO:0000313" key="5">
    <source>
        <dbReference type="Proteomes" id="UP001221898"/>
    </source>
</evidence>
<keyword evidence="5" id="KW-1185">Reference proteome</keyword>
<dbReference type="AlphaFoldDB" id="A0AAD7RR64"/>
<accession>A0AAD7RR64</accession>
<dbReference type="InterPro" id="IPR033332">
    <property type="entry name" value="BTG"/>
</dbReference>
<dbReference type="GO" id="GO:0005634">
    <property type="term" value="C:nucleus"/>
    <property type="evidence" value="ECO:0007669"/>
    <property type="project" value="TreeGrafter"/>
</dbReference>
<evidence type="ECO:0000259" key="3">
    <source>
        <dbReference type="PROSITE" id="PS00960"/>
    </source>
</evidence>
<dbReference type="Proteomes" id="UP001221898">
    <property type="component" value="Unassembled WGS sequence"/>
</dbReference>
<evidence type="ECO:0000256" key="1">
    <source>
        <dbReference type="ARBA" id="ARBA00007989"/>
    </source>
</evidence>
<name>A0AAD7RR64_9TELE</name>
<dbReference type="SMART" id="SM00099">
    <property type="entry name" value="btg1"/>
    <property type="match status" value="1"/>
</dbReference>
<gene>
    <name evidence="4" type="ORF">AAFF_G00126690</name>
</gene>
<comment type="similarity">
    <text evidence="1">Belongs to the BTG family.</text>
</comment>
<comment type="caution">
    <text evidence="4">The sequence shown here is derived from an EMBL/GenBank/DDBJ whole genome shotgun (WGS) entry which is preliminary data.</text>
</comment>
<organism evidence="4 5">
    <name type="scientific">Aldrovandia affinis</name>
    <dbReference type="NCBI Taxonomy" id="143900"/>
    <lineage>
        <taxon>Eukaryota</taxon>
        <taxon>Metazoa</taxon>
        <taxon>Chordata</taxon>
        <taxon>Craniata</taxon>
        <taxon>Vertebrata</taxon>
        <taxon>Euteleostomi</taxon>
        <taxon>Actinopterygii</taxon>
        <taxon>Neopterygii</taxon>
        <taxon>Teleostei</taxon>
        <taxon>Notacanthiformes</taxon>
        <taxon>Halosauridae</taxon>
        <taxon>Aldrovandia</taxon>
    </lineage>
</organism>
<evidence type="ECO:0000313" key="4">
    <source>
        <dbReference type="EMBL" id="KAJ8388913.1"/>
    </source>
</evidence>
<dbReference type="SUPFAM" id="SSF160696">
    <property type="entry name" value="BTG domain-like"/>
    <property type="match status" value="1"/>
</dbReference>
<sequence>MKMIIITERHLLVSAMKREVNAGAEFLRRLAQERGGVDEARATRFAEKLKLLLSERYTRHWYPDNPSKGQAFRCIRINGGAPCDESVCARSGESCRYFTVARFKELGNEEEPKGGSASADAVGNPDTSDYHSASSSECGSAVSSDTEEEGKEGESEGGMKKEEKKGVEKEGAKPFVITMKPRLREPKDSCKAKKSQAASLQYFYHPAPMWPQYKKKGPVFLTAVCPPPPAPFLGYYLLPKQPPQFIMPQATLQPWGAVKG</sequence>
<feature type="compositionally biased region" description="Basic and acidic residues" evidence="2">
    <location>
        <begin position="152"/>
        <end position="172"/>
    </location>
</feature>